<feature type="transmembrane region" description="Helical" evidence="1">
    <location>
        <begin position="24"/>
        <end position="43"/>
    </location>
</feature>
<name>A0A0A9CBC8_ARUDO</name>
<reference evidence="2" key="1">
    <citation type="submission" date="2014-09" db="EMBL/GenBank/DDBJ databases">
        <authorList>
            <person name="Magalhaes I.L.F."/>
            <person name="Oliveira U."/>
            <person name="Santos F.R."/>
            <person name="Vidigal T.H.D.A."/>
            <person name="Brescovit A.D."/>
            <person name="Santos A.J."/>
        </authorList>
    </citation>
    <scope>NUCLEOTIDE SEQUENCE</scope>
    <source>
        <tissue evidence="2">Shoot tissue taken approximately 20 cm above the soil surface</tissue>
    </source>
</reference>
<proteinExistence type="predicted"/>
<reference evidence="2" key="2">
    <citation type="journal article" date="2015" name="Data Brief">
        <title>Shoot transcriptome of the giant reed, Arundo donax.</title>
        <authorList>
            <person name="Barrero R.A."/>
            <person name="Guerrero F.D."/>
            <person name="Moolhuijzen P."/>
            <person name="Goolsby J.A."/>
            <person name="Tidwell J."/>
            <person name="Bellgard S.E."/>
            <person name="Bellgard M.I."/>
        </authorList>
    </citation>
    <scope>NUCLEOTIDE SEQUENCE</scope>
    <source>
        <tissue evidence="2">Shoot tissue taken approximately 20 cm above the soil surface</tissue>
    </source>
</reference>
<organism evidence="2">
    <name type="scientific">Arundo donax</name>
    <name type="common">Giant reed</name>
    <name type="synonym">Donax arundinaceus</name>
    <dbReference type="NCBI Taxonomy" id="35708"/>
    <lineage>
        <taxon>Eukaryota</taxon>
        <taxon>Viridiplantae</taxon>
        <taxon>Streptophyta</taxon>
        <taxon>Embryophyta</taxon>
        <taxon>Tracheophyta</taxon>
        <taxon>Spermatophyta</taxon>
        <taxon>Magnoliopsida</taxon>
        <taxon>Liliopsida</taxon>
        <taxon>Poales</taxon>
        <taxon>Poaceae</taxon>
        <taxon>PACMAD clade</taxon>
        <taxon>Arundinoideae</taxon>
        <taxon>Arundineae</taxon>
        <taxon>Arundo</taxon>
    </lineage>
</organism>
<evidence type="ECO:0000256" key="1">
    <source>
        <dbReference type="SAM" id="Phobius"/>
    </source>
</evidence>
<accession>A0A0A9CBC8</accession>
<dbReference type="AlphaFoldDB" id="A0A0A9CBC8"/>
<sequence length="61" mass="7499">MKQRSIHIDTRLCMHIMELTKVSWKYLQFCIFCTLARYIYWLLSFCNFCYAACQKPSHNLW</sequence>
<dbReference type="EMBL" id="GBRH01227210">
    <property type="protein sequence ID" value="JAD70685.1"/>
    <property type="molecule type" value="Transcribed_RNA"/>
</dbReference>
<keyword evidence="1" id="KW-0472">Membrane</keyword>
<protein>
    <submittedName>
        <fullName evidence="2">Uncharacterized protein</fullName>
    </submittedName>
</protein>
<evidence type="ECO:0000313" key="2">
    <source>
        <dbReference type="EMBL" id="JAD70685.1"/>
    </source>
</evidence>
<keyword evidence="1" id="KW-0812">Transmembrane</keyword>
<keyword evidence="1" id="KW-1133">Transmembrane helix</keyword>